<sequence>MTDWPGVVRGPSDSDDAANTSTEFSGSTSEQRNLGSVSVGSGNGMEIAPWLSGDGMPTVESPVSATSGARKNSSLLKNPAPAPRSHSSQSRAGPSISPGSILPRQTSFAGRRDLSPLAPIAASPPEHYGAFPSYTSSRRNSLSSQGSESIVGHRGRSRRDSQDSQMTVGVRPPREDDAASIISRSRNYSTASFATTAPAEKKKGLSALSGLLRRKQQPSVPIVEVPVQEKPHSVKPSRNTRSSSGLSGTSIGIGSVPSASGSRTSLTRSSTGAAEEKPHAYGGRMLGRLTGKASKGRPSTAPDVRDFAHQAHTPPAPPSPPPPVSRPPDIVQSPKSPEVVGKRFELDTDLNDMEGIVDLSQFQAATGPYSPGGSHPPPHAGPGSGRPRTPSAQTSSSSGQNSHPGRPSNATSTTSEGSSRVLISPAEEPENLFQGQNNPFFASTDFASGSTQLQPVPPSPLSTAQKQPTISTLTHPRRPSALRHVESHTSDLSPGSTISVGTARTSQAALIGSVDGGKETTETTQSTGRRRPNMRLDLQPNTFTMDAAGFKALSALTPDVMSPGTQMQAFRLTPLSEKGGNASGSQAAWQAPESWGVEGDEEPEDAPSSDEGDDLPDTSQDYSVEEISAPQPIDPKKPPPFGYNSGLKRKQRPNTGIPSIKSRPTTAGGKLSATTRPATSGSNHANVTHYIRIYNPDGTYTTMAWPLYTTTSEILYALASKSSGLKGTMKLYIRERGQERLLLPSEKPLAIQLRRILQAGYTDADRITEMGRENLAMLCRFVYQPPVLPRIDPEDESSYDSFELVDLAGRDLQTIPIFLHRHAHNIISLNLSRNSMSDVPLDFVQAAITLRELRMTYMALKRVPTSIRHSSALTRLDISCNRIQDLEHAGLNEIPTLVSLKAMNNRLTTLPLHFAEMKSLKYLNISNNKFISLPDHICAMRGLLDLDVSFNEISTLPAELCELASLERLVAAGNALTTFPDLFSFLASLRELDVRRNQLTDLNAVYALPNLAILQAEHNNLVSLDAQLGPKVREFDVPYNSLTRFTLASRGALDVSYSLTVLDLSYAKLSTLADDALRQLVNLDTLKLDYNKFTRLPETLELLPNLRTISCVDNVLASLPSGLGKLQKLEVLNVHNNNLREIPPGIWHCQSLRVLNASSNLIPAFPDPPFGIHDGSVAFETPDDWTVTPAIDPPTESPLALCSSLRKLLLCDNQLTDDIFDTIAMMGELRCLNLSFNDIYEIPTWSLSKNPNLEELYLSGNNLTSLPAEDLERLSKLRIVHLNGNKLQTLPAELGKIRKLLVLDVGSNVLKYNIANWPYDWNWNWNLELRYLNLSGNKRLEIKPSHQQDMQLGGALRRDLADFSKLSNLRLLGLMDVTVRIPSLPDEFEDRRVRTSFSEVNSMGYGISDNLGKLDHLAMIDLVVPNFRSKDDECLFGMFGLYVPLTIGGKVPKYAQDRMASTLQKKLEAMDPSDTVSDALRRAFLSVNRDCFDQLMLEDHRRKNSSTSSFTQAATPYIAFNQSFRGGASCAVVYLKGKTVYIANAGRSLAVMSCGGEAALLSESHDPLEREETMRIRASEGWVSQRGLVNDEIPISRGFGFFHAVPAVNSLPFVSTRQLTDADEFIIVANRGLWDYCSYQTAVDIARGVKDDPMMAAQKLRDLAISYGSEGSIMVMVISVNDLFRQKLSRSRPIAERVDGDGDAGGIYSGAKRNRRRPEDIGDRTLLRLEKEVEPPTGQVTLVFTDIKNSTSLWETNPGMQTAMRMHNSLLRRQLRIIGGYEVKTEGDAFMVSFPTVTSAILWAFTTQLQLLNEDWPREILECPGGREVRDSHGELIARGLSVRMGIHVGVPVWERDPITRRMDYFGPMVNKSARVSASADGGQIMVSSDVIKEVDGVTKYLDNDEEANEAAEALGSETGRDVVQLRKLGVGVLEMGERKLKGLEVPEKLFLVYPKALAGRLEVSLQLRKDVEVLQPIIYGGEERTINVEEVRQLVSLVFRLEALSSSKLSAERHKAMTQSTFSPKPVNSDLDSALDTSNNPLLETATITHAETQSAGAAADGTSAFSSMAIRAMSPSHLLHQASYLGPRVSEDMTDEELTAVLESLVIRLENTLSTLLLKQIGDIYPVLAGLSEMTKIETASLISALSAFATLV</sequence>
<dbReference type="EMBL" id="JASBWS010000029">
    <property type="protein sequence ID" value="KAJ9109528.1"/>
    <property type="molecule type" value="Genomic_DNA"/>
</dbReference>
<organism evidence="1 2">
    <name type="scientific">Naganishia adeliensis</name>
    <dbReference type="NCBI Taxonomy" id="92952"/>
    <lineage>
        <taxon>Eukaryota</taxon>
        <taxon>Fungi</taxon>
        <taxon>Dikarya</taxon>
        <taxon>Basidiomycota</taxon>
        <taxon>Agaricomycotina</taxon>
        <taxon>Tremellomycetes</taxon>
        <taxon>Filobasidiales</taxon>
        <taxon>Filobasidiaceae</taxon>
        <taxon>Naganishia</taxon>
    </lineage>
</organism>
<accession>A0ACC2WDG8</accession>
<comment type="caution">
    <text evidence="1">The sequence shown here is derived from an EMBL/GenBank/DDBJ whole genome shotgun (WGS) entry which is preliminary data.</text>
</comment>
<gene>
    <name evidence="1" type="ORF">QFC20_003272</name>
</gene>
<evidence type="ECO:0000313" key="2">
    <source>
        <dbReference type="Proteomes" id="UP001230649"/>
    </source>
</evidence>
<keyword evidence="2" id="KW-1185">Reference proteome</keyword>
<name>A0ACC2WDG8_9TREE</name>
<protein>
    <submittedName>
        <fullName evidence="1">Uncharacterized protein</fullName>
    </submittedName>
</protein>
<reference evidence="1" key="1">
    <citation type="submission" date="2023-04" db="EMBL/GenBank/DDBJ databases">
        <title>Draft Genome sequencing of Naganishia species isolated from polar environments using Oxford Nanopore Technology.</title>
        <authorList>
            <person name="Leo P."/>
            <person name="Venkateswaran K."/>
        </authorList>
    </citation>
    <scope>NUCLEOTIDE SEQUENCE</scope>
    <source>
        <strain evidence="1">MNA-CCFEE 5262</strain>
    </source>
</reference>
<dbReference type="Proteomes" id="UP001230649">
    <property type="component" value="Unassembled WGS sequence"/>
</dbReference>
<evidence type="ECO:0000313" key="1">
    <source>
        <dbReference type="EMBL" id="KAJ9109528.1"/>
    </source>
</evidence>
<proteinExistence type="predicted"/>